<comment type="function">
    <text evidence="3">Component of the SWR1 complex which mediates the ATP-dependent exchange of histone H2A for an H2A variant leading to transcriptional regulation of selected genes by chromatin remodeling. Component of the NuA4 histone acetyltransferase complex which is involved in transcriptional activation of selected genes principally by acetylation of nucleosomal histones H4 and H2A. The NuA4 complex is also involved in DNA repair. Yaf9 may also be required for viability in conditions in which the structural integrity of the spindle is compromised.</text>
</comment>
<keyword evidence="3" id="KW-0804">Transcription</keyword>
<keyword evidence="3" id="KW-0175">Coiled coil</keyword>
<comment type="similarity">
    <text evidence="3">Belongs to the YAF9 family.</text>
</comment>
<dbReference type="PANTHER" id="PTHR23195">
    <property type="entry name" value="YEATS DOMAIN"/>
    <property type="match status" value="1"/>
</dbReference>
<proteinExistence type="inferred from homology"/>
<dbReference type="PROSITE" id="PS51037">
    <property type="entry name" value="YEATS"/>
    <property type="match status" value="1"/>
</dbReference>
<comment type="subunit">
    <text evidence="3">Component of the SWR1 chromatin-remodeling complex and of the NuA4 histone acetyltransferase complex.</text>
</comment>
<comment type="subcellular location">
    <subcellularLocation>
        <location evidence="3">Nucleus</location>
    </subcellularLocation>
    <subcellularLocation>
        <location evidence="3">Cytoplasm</location>
    </subcellularLocation>
</comment>
<dbReference type="AlphaFoldDB" id="A0AAD5EFL9"/>
<sequence>MMKVEKRVKIVSTNVALKTKKKPAPTDPAWRKWKVEIVSEDQQPLSNIVDHIEYILHESFETPRMVRTREPYTLQEKGWGAFDLRIIFHFVDNLVAPQLMWFDLNFAQEAYSVSDTLTFESPPEEFLALLNITSNGVNSGNTSISQPATKRKRQDSSDESSVASSEDAKRRSSSSSSVIDWDMAIASPPSAADSDGGDEYQPKRVLAGKTTKKVPKNNKKPVKQVVEDDVYTAQDTVSLHTVHRMVDVSPETRKEWGVPEDVDMCELARALTMLDTNELQKCYSILQKRQSLEEHVKDEFVFDLYAVGPDALSKLWILTTKHRRASS</sequence>
<dbReference type="GO" id="GO:0000812">
    <property type="term" value="C:Swr1 complex"/>
    <property type="evidence" value="ECO:0007669"/>
    <property type="project" value="UniProtKB-UniRule"/>
</dbReference>
<dbReference type="GO" id="GO:0006355">
    <property type="term" value="P:regulation of DNA-templated transcription"/>
    <property type="evidence" value="ECO:0007669"/>
    <property type="project" value="InterPro"/>
</dbReference>
<keyword evidence="1 2" id="KW-0539">Nucleus</keyword>
<feature type="compositionally biased region" description="Basic residues" evidence="4">
    <location>
        <begin position="210"/>
        <end position="220"/>
    </location>
</feature>
<dbReference type="InterPro" id="IPR038704">
    <property type="entry name" value="YEAST_sf"/>
</dbReference>
<evidence type="ECO:0000256" key="4">
    <source>
        <dbReference type="SAM" id="MobiDB-lite"/>
    </source>
</evidence>
<dbReference type="Gene3D" id="2.60.40.1970">
    <property type="entry name" value="YEATS domain"/>
    <property type="match status" value="1"/>
</dbReference>
<evidence type="ECO:0000256" key="1">
    <source>
        <dbReference type="ARBA" id="ARBA00023242"/>
    </source>
</evidence>
<comment type="caution">
    <text evidence="6">The sequence shown here is derived from an EMBL/GenBank/DDBJ whole genome shotgun (WGS) entry which is preliminary data.</text>
</comment>
<keyword evidence="7" id="KW-1185">Reference proteome</keyword>
<keyword evidence="3" id="KW-0805">Transcription regulation</keyword>
<evidence type="ECO:0000313" key="6">
    <source>
        <dbReference type="EMBL" id="KAI8581395.1"/>
    </source>
</evidence>
<keyword evidence="3" id="KW-0234">DNA repair</keyword>
<evidence type="ECO:0000256" key="2">
    <source>
        <dbReference type="PROSITE-ProRule" id="PRU00376"/>
    </source>
</evidence>
<reference evidence="6" key="1">
    <citation type="submission" date="2021-06" db="EMBL/GenBank/DDBJ databases">
        <authorList>
            <consortium name="DOE Joint Genome Institute"/>
            <person name="Mondo S.J."/>
            <person name="Amses K.R."/>
            <person name="Simmons D.R."/>
            <person name="Longcore J.E."/>
            <person name="Seto K."/>
            <person name="Alves G.H."/>
            <person name="Bonds A.E."/>
            <person name="Quandt C.A."/>
            <person name="Davis W.J."/>
            <person name="Chang Y."/>
            <person name="Letcher P.M."/>
            <person name="Powell M.J."/>
            <person name="Kuo A."/>
            <person name="Labutti K."/>
            <person name="Pangilinan J."/>
            <person name="Andreopoulos W."/>
            <person name="Tritt A."/>
            <person name="Riley R."/>
            <person name="Hundley H."/>
            <person name="Johnson J."/>
            <person name="Lipzen A."/>
            <person name="Barry K."/>
            <person name="Berbee M.L."/>
            <person name="Buchler N.E."/>
            <person name="Grigoriev I.V."/>
            <person name="Spatafora J.W."/>
            <person name="Stajich J.E."/>
            <person name="James T.Y."/>
        </authorList>
    </citation>
    <scope>NUCLEOTIDE SEQUENCE</scope>
    <source>
        <strain evidence="6">AG</strain>
    </source>
</reference>
<feature type="region of interest" description="Disordered" evidence="4">
    <location>
        <begin position="138"/>
        <end position="220"/>
    </location>
</feature>
<accession>A0AAD5EFL9</accession>
<evidence type="ECO:0000256" key="3">
    <source>
        <dbReference type="RuleBase" id="RU367117"/>
    </source>
</evidence>
<keyword evidence="3" id="KW-0010">Activator</keyword>
<dbReference type="EMBL" id="MU620906">
    <property type="protein sequence ID" value="KAI8581395.1"/>
    <property type="molecule type" value="Genomic_DNA"/>
</dbReference>
<reference evidence="6" key="2">
    <citation type="journal article" date="2022" name="Proc. Natl. Acad. Sci. U.S.A.">
        <title>Diploid-dominant life cycles characterize the early evolution of Fungi.</title>
        <authorList>
            <person name="Amses K.R."/>
            <person name="Simmons D.R."/>
            <person name="Longcore J.E."/>
            <person name="Mondo S.J."/>
            <person name="Seto K."/>
            <person name="Jeronimo G.H."/>
            <person name="Bonds A.E."/>
            <person name="Quandt C.A."/>
            <person name="Davis W.J."/>
            <person name="Chang Y."/>
            <person name="Federici B.A."/>
            <person name="Kuo A."/>
            <person name="LaButti K."/>
            <person name="Pangilinan J."/>
            <person name="Andreopoulos W."/>
            <person name="Tritt A."/>
            <person name="Riley R."/>
            <person name="Hundley H."/>
            <person name="Johnson J."/>
            <person name="Lipzen A."/>
            <person name="Barry K."/>
            <person name="Lang B.F."/>
            <person name="Cuomo C.A."/>
            <person name="Buchler N.E."/>
            <person name="Grigoriev I.V."/>
            <person name="Spatafora J.W."/>
            <person name="Stajich J.E."/>
            <person name="James T.Y."/>
        </authorList>
    </citation>
    <scope>NUCLEOTIDE SEQUENCE</scope>
    <source>
        <strain evidence="6">AG</strain>
    </source>
</reference>
<organism evidence="6 7">
    <name type="scientific">Umbelopsis ramanniana AG</name>
    <dbReference type="NCBI Taxonomy" id="1314678"/>
    <lineage>
        <taxon>Eukaryota</taxon>
        <taxon>Fungi</taxon>
        <taxon>Fungi incertae sedis</taxon>
        <taxon>Mucoromycota</taxon>
        <taxon>Mucoromycotina</taxon>
        <taxon>Umbelopsidomycetes</taxon>
        <taxon>Umbelopsidales</taxon>
        <taxon>Umbelopsidaceae</taxon>
        <taxon>Umbelopsis</taxon>
    </lineage>
</organism>
<keyword evidence="3" id="KW-0156">Chromatin regulator</keyword>
<name>A0AAD5EFL9_UMBRA</name>
<keyword evidence="3" id="KW-0227">DNA damage</keyword>
<dbReference type="GO" id="GO:0006281">
    <property type="term" value="P:DNA repair"/>
    <property type="evidence" value="ECO:0007669"/>
    <property type="project" value="UniProtKB-UniRule"/>
</dbReference>
<dbReference type="Pfam" id="PF03366">
    <property type="entry name" value="YEATS"/>
    <property type="match status" value="1"/>
</dbReference>
<feature type="compositionally biased region" description="Polar residues" evidence="4">
    <location>
        <begin position="138"/>
        <end position="148"/>
    </location>
</feature>
<dbReference type="GO" id="GO:0006325">
    <property type="term" value="P:chromatin organization"/>
    <property type="evidence" value="ECO:0007669"/>
    <property type="project" value="UniProtKB-KW"/>
</dbReference>
<comment type="domain">
    <text evidence="3">The coiled-coil domain is required for assembly into the NuA4 complex.</text>
</comment>
<dbReference type="InterPro" id="IPR005033">
    <property type="entry name" value="YEATS"/>
</dbReference>
<protein>
    <recommendedName>
        <fullName evidence="3">Protein AF-9 homolog</fullName>
    </recommendedName>
</protein>
<evidence type="ECO:0000313" key="7">
    <source>
        <dbReference type="Proteomes" id="UP001206595"/>
    </source>
</evidence>
<feature type="domain" description="YEATS" evidence="5">
    <location>
        <begin position="1"/>
        <end position="133"/>
    </location>
</feature>
<gene>
    <name evidence="3" type="primary">YAF9</name>
    <name evidence="6" type="ORF">K450DRAFT_232855</name>
</gene>
<dbReference type="Proteomes" id="UP001206595">
    <property type="component" value="Unassembled WGS sequence"/>
</dbReference>
<dbReference type="GO" id="GO:0005737">
    <property type="term" value="C:cytoplasm"/>
    <property type="evidence" value="ECO:0007669"/>
    <property type="project" value="UniProtKB-SubCell"/>
</dbReference>
<keyword evidence="3" id="KW-0963">Cytoplasm</keyword>
<evidence type="ECO:0000259" key="5">
    <source>
        <dbReference type="PROSITE" id="PS51037"/>
    </source>
</evidence>
<dbReference type="InterPro" id="IPR055129">
    <property type="entry name" value="YEATS_dom"/>
</dbReference>